<dbReference type="Pfam" id="PF00378">
    <property type="entry name" value="ECH_1"/>
    <property type="match status" value="1"/>
</dbReference>
<proteinExistence type="inferred from homology"/>
<dbReference type="CDD" id="cd06558">
    <property type="entry name" value="crotonase-like"/>
    <property type="match status" value="1"/>
</dbReference>
<keyword evidence="3" id="KW-1185">Reference proteome</keyword>
<reference evidence="2" key="1">
    <citation type="submission" date="2019-09" db="EMBL/GenBank/DDBJ databases">
        <authorList>
            <person name="Teo W.F.A."/>
            <person name="Duangmal K."/>
        </authorList>
    </citation>
    <scope>NUCLEOTIDE SEQUENCE [LARGE SCALE GENOMIC DNA]</scope>
    <source>
        <strain evidence="2">K81G1</strain>
    </source>
</reference>
<dbReference type="EMBL" id="VMNW02000002">
    <property type="protein sequence ID" value="KAA9166465.1"/>
    <property type="molecule type" value="Genomic_DNA"/>
</dbReference>
<dbReference type="AlphaFoldDB" id="A0A5N0VJT2"/>
<dbReference type="InterPro" id="IPR029045">
    <property type="entry name" value="ClpP/crotonase-like_dom_sf"/>
</dbReference>
<comment type="similarity">
    <text evidence="1">Belongs to the enoyl-CoA hydratase/isomerase family.</text>
</comment>
<dbReference type="PANTHER" id="PTHR42964:SF1">
    <property type="entry name" value="POLYKETIDE BIOSYNTHESIS ENOYL-COA HYDRATASE PKSH-RELATED"/>
    <property type="match status" value="1"/>
</dbReference>
<evidence type="ECO:0000313" key="3">
    <source>
        <dbReference type="Proteomes" id="UP000319769"/>
    </source>
</evidence>
<evidence type="ECO:0008006" key="4">
    <source>
        <dbReference type="Google" id="ProtNLM"/>
    </source>
</evidence>
<protein>
    <recommendedName>
        <fullName evidence="4">Enoyl-CoA hydratase/isomerase family protein</fullName>
    </recommendedName>
</protein>
<name>A0A5N0VJT2_9PSEU</name>
<dbReference type="GO" id="GO:0008300">
    <property type="term" value="P:isoprenoid catabolic process"/>
    <property type="evidence" value="ECO:0007669"/>
    <property type="project" value="TreeGrafter"/>
</dbReference>
<sequence length="282" mass="30513">MRRRRDGERDDPGASVSGAVEVTREGSLGWIRLNQPERRNPLDRATAEAVTEAFRAHFADPRVRSVCVTGEGKAFCAGGDLAQMGRFSEMGTAAAFDWPGPIVELHRLVLRAEKPVIAAVNGPAYAGGMGLAGMCDVLLAVRDARFAMPEIKVGIFPMIIVAHLCRALPRKRLMEMMFTGDPMGAGEAHRLGFVNRLYGTADELADGAREFARKFDQVSPAAAKLGRRAFGLLADLPADQAIDAAQFLVMPFHLGEDIKEGAAAFLEGRSPNWVPRDPTGQE</sequence>
<dbReference type="SUPFAM" id="SSF52096">
    <property type="entry name" value="ClpP/crotonase"/>
    <property type="match status" value="1"/>
</dbReference>
<dbReference type="InterPro" id="IPR051683">
    <property type="entry name" value="Enoyl-CoA_Hydratase/Isomerase"/>
</dbReference>
<evidence type="ECO:0000313" key="2">
    <source>
        <dbReference type="EMBL" id="KAA9166465.1"/>
    </source>
</evidence>
<comment type="caution">
    <text evidence="2">The sequence shown here is derived from an EMBL/GenBank/DDBJ whole genome shotgun (WGS) entry which is preliminary data.</text>
</comment>
<organism evidence="2 3">
    <name type="scientific">Amycolatopsis acidicola</name>
    <dbReference type="NCBI Taxonomy" id="2596893"/>
    <lineage>
        <taxon>Bacteria</taxon>
        <taxon>Bacillati</taxon>
        <taxon>Actinomycetota</taxon>
        <taxon>Actinomycetes</taxon>
        <taxon>Pseudonocardiales</taxon>
        <taxon>Pseudonocardiaceae</taxon>
        <taxon>Amycolatopsis</taxon>
    </lineage>
</organism>
<dbReference type="InterPro" id="IPR001753">
    <property type="entry name" value="Enoyl-CoA_hydra/iso"/>
</dbReference>
<dbReference type="PANTHER" id="PTHR42964">
    <property type="entry name" value="ENOYL-COA HYDRATASE"/>
    <property type="match status" value="1"/>
</dbReference>
<dbReference type="OrthoDB" id="4308938at2"/>
<gene>
    <name evidence="2" type="ORF">FPZ12_002600</name>
</gene>
<dbReference type="GO" id="GO:0003824">
    <property type="term" value="F:catalytic activity"/>
    <property type="evidence" value="ECO:0007669"/>
    <property type="project" value="UniProtKB-ARBA"/>
</dbReference>
<evidence type="ECO:0000256" key="1">
    <source>
        <dbReference type="ARBA" id="ARBA00005254"/>
    </source>
</evidence>
<dbReference type="Gene3D" id="3.90.226.10">
    <property type="entry name" value="2-enoyl-CoA Hydratase, Chain A, domain 1"/>
    <property type="match status" value="1"/>
</dbReference>
<dbReference type="Proteomes" id="UP000319769">
    <property type="component" value="Unassembled WGS sequence"/>
</dbReference>
<accession>A0A5N0VJT2</accession>